<evidence type="ECO:0000313" key="16">
    <source>
        <dbReference type="Proteomes" id="UP001634007"/>
    </source>
</evidence>
<comment type="catalytic activity">
    <reaction evidence="11">
        <text>(1,4-alpha-D-galacturonosyl)n+m + H2O = (1,4-alpha-D-galacturonosyl)n + (1,4-alpha-D-galacturonosyl)m.</text>
        <dbReference type="EC" id="3.2.1.15"/>
    </reaction>
</comment>
<dbReference type="InterPro" id="IPR012334">
    <property type="entry name" value="Pectin_lyas_fold"/>
</dbReference>
<keyword evidence="5" id="KW-0964">Secreted</keyword>
<dbReference type="InterPro" id="IPR006626">
    <property type="entry name" value="PbH1"/>
</dbReference>
<evidence type="ECO:0000256" key="9">
    <source>
        <dbReference type="ARBA" id="ARBA00023295"/>
    </source>
</evidence>
<keyword evidence="8 13" id="KW-0378">Hydrolase</keyword>
<dbReference type="FunFam" id="2.160.20.10:FF:000032">
    <property type="entry name" value="Pectin lyase-like superfamily protein"/>
    <property type="match status" value="1"/>
</dbReference>
<dbReference type="PROSITE" id="PS00502">
    <property type="entry name" value="POLYGALACTURONASE"/>
    <property type="match status" value="1"/>
</dbReference>
<evidence type="ECO:0000256" key="13">
    <source>
        <dbReference type="RuleBase" id="RU361169"/>
    </source>
</evidence>
<reference evidence="15 16" key="1">
    <citation type="submission" date="2024-11" db="EMBL/GenBank/DDBJ databases">
        <title>Chromosome-level genome assembly of Eucalyptus globulus Labill. provides insights into its genome evolution.</title>
        <authorList>
            <person name="Li X."/>
        </authorList>
    </citation>
    <scope>NUCLEOTIDE SEQUENCE [LARGE SCALE GENOMIC DNA]</scope>
    <source>
        <strain evidence="15">CL2024</strain>
        <tissue evidence="15">Fresh tender leaves</tissue>
    </source>
</reference>
<evidence type="ECO:0000256" key="14">
    <source>
        <dbReference type="SAM" id="Phobius"/>
    </source>
</evidence>
<dbReference type="Proteomes" id="UP001634007">
    <property type="component" value="Unassembled WGS sequence"/>
</dbReference>
<dbReference type="GO" id="GO:0004650">
    <property type="term" value="F:polygalacturonase activity"/>
    <property type="evidence" value="ECO:0007669"/>
    <property type="project" value="UniProtKB-EC"/>
</dbReference>
<evidence type="ECO:0000256" key="2">
    <source>
        <dbReference type="ARBA" id="ARBA00008834"/>
    </source>
</evidence>
<dbReference type="AlphaFoldDB" id="A0ABD3L5I7"/>
<keyword evidence="16" id="KW-1185">Reference proteome</keyword>
<comment type="subcellular location">
    <subcellularLocation>
        <location evidence="1">Secreted</location>
        <location evidence="1">Cell wall</location>
    </subcellularLocation>
</comment>
<feature type="active site" evidence="12">
    <location>
        <position position="259"/>
    </location>
</feature>
<proteinExistence type="inferred from homology"/>
<keyword evidence="14" id="KW-0472">Membrane</keyword>
<evidence type="ECO:0000256" key="8">
    <source>
        <dbReference type="ARBA" id="ARBA00022801"/>
    </source>
</evidence>
<keyword evidence="14" id="KW-0812">Transmembrane</keyword>
<evidence type="ECO:0000256" key="7">
    <source>
        <dbReference type="ARBA" id="ARBA00022737"/>
    </source>
</evidence>
<dbReference type="Gene3D" id="2.160.20.10">
    <property type="entry name" value="Single-stranded right-handed beta-helix, Pectin lyase-like"/>
    <property type="match status" value="1"/>
</dbReference>
<evidence type="ECO:0000313" key="15">
    <source>
        <dbReference type="EMBL" id="KAL3745131.1"/>
    </source>
</evidence>
<keyword evidence="6" id="KW-0732">Signal</keyword>
<dbReference type="InterPro" id="IPR000743">
    <property type="entry name" value="Glyco_hydro_28"/>
</dbReference>
<dbReference type="EC" id="3.2.1.15" evidence="3"/>
<evidence type="ECO:0000256" key="4">
    <source>
        <dbReference type="ARBA" id="ARBA00022512"/>
    </source>
</evidence>
<keyword evidence="14" id="KW-1133">Transmembrane helix</keyword>
<dbReference type="PANTHER" id="PTHR31375">
    <property type="match status" value="1"/>
</dbReference>
<name>A0ABD3L5I7_EUCGL</name>
<evidence type="ECO:0000256" key="5">
    <source>
        <dbReference type="ARBA" id="ARBA00022525"/>
    </source>
</evidence>
<evidence type="ECO:0000256" key="10">
    <source>
        <dbReference type="ARBA" id="ARBA00023316"/>
    </source>
</evidence>
<keyword evidence="4" id="KW-0134">Cell wall</keyword>
<protein>
    <recommendedName>
        <fullName evidence="3">endo-polygalacturonase</fullName>
        <ecNumber evidence="3">3.2.1.15</ecNumber>
    </recommendedName>
</protein>
<evidence type="ECO:0000256" key="1">
    <source>
        <dbReference type="ARBA" id="ARBA00004191"/>
    </source>
</evidence>
<evidence type="ECO:0000256" key="12">
    <source>
        <dbReference type="PROSITE-ProRule" id="PRU10052"/>
    </source>
</evidence>
<dbReference type="SMART" id="SM00710">
    <property type="entry name" value="PbH1"/>
    <property type="match status" value="4"/>
</dbReference>
<keyword evidence="7" id="KW-0677">Repeat</keyword>
<comment type="caution">
    <text evidence="15">The sequence shown here is derived from an EMBL/GenBank/DDBJ whole genome shotgun (WGS) entry which is preliminary data.</text>
</comment>
<accession>A0ABD3L5I7</accession>
<gene>
    <name evidence="15" type="ORF">ACJRO7_014269</name>
</gene>
<dbReference type="SUPFAM" id="SSF51126">
    <property type="entry name" value="Pectin lyase-like"/>
    <property type="match status" value="1"/>
</dbReference>
<dbReference type="Pfam" id="PF00295">
    <property type="entry name" value="Glyco_hydro_28"/>
    <property type="match status" value="1"/>
</dbReference>
<dbReference type="EMBL" id="JBJKBG010000003">
    <property type="protein sequence ID" value="KAL3745131.1"/>
    <property type="molecule type" value="Genomic_DNA"/>
</dbReference>
<comment type="similarity">
    <text evidence="2 13">Belongs to the glycosyl hydrolase 28 family.</text>
</comment>
<dbReference type="InterPro" id="IPR011050">
    <property type="entry name" value="Pectin_lyase_fold/virulence"/>
</dbReference>
<dbReference type="GO" id="GO:0071555">
    <property type="term" value="P:cell wall organization"/>
    <property type="evidence" value="ECO:0007669"/>
    <property type="project" value="UniProtKB-KW"/>
</dbReference>
<evidence type="ECO:0000256" key="6">
    <source>
        <dbReference type="ARBA" id="ARBA00022729"/>
    </source>
</evidence>
<organism evidence="15 16">
    <name type="scientific">Eucalyptus globulus</name>
    <name type="common">Tasmanian blue gum</name>
    <dbReference type="NCBI Taxonomy" id="34317"/>
    <lineage>
        <taxon>Eukaryota</taxon>
        <taxon>Viridiplantae</taxon>
        <taxon>Streptophyta</taxon>
        <taxon>Embryophyta</taxon>
        <taxon>Tracheophyta</taxon>
        <taxon>Spermatophyta</taxon>
        <taxon>Magnoliopsida</taxon>
        <taxon>eudicotyledons</taxon>
        <taxon>Gunneridae</taxon>
        <taxon>Pentapetalae</taxon>
        <taxon>rosids</taxon>
        <taxon>malvids</taxon>
        <taxon>Myrtales</taxon>
        <taxon>Myrtaceae</taxon>
        <taxon>Myrtoideae</taxon>
        <taxon>Eucalypteae</taxon>
        <taxon>Eucalyptus</taxon>
    </lineage>
</organism>
<keyword evidence="10" id="KW-0961">Cell wall biogenesis/degradation</keyword>
<evidence type="ECO:0000256" key="3">
    <source>
        <dbReference type="ARBA" id="ARBA00012736"/>
    </source>
</evidence>
<feature type="transmembrane region" description="Helical" evidence="14">
    <location>
        <begin position="12"/>
        <end position="31"/>
    </location>
</feature>
<sequence>MTALQLCKGTLALILAFGSISCGFGFVIVFGDSGFFSVCDYGAVGDGVTDDTGAFLEAWQATCSTQFENPTMIIPDNYTFLVHQLTFSGPCNAKKITFLVLGNINAPTSPRAWTDLDPSSWMTFHGIDQLRVSGFGTIDGQGSKWWNQSCRYHPHLEGCTSLAPTAMKFLSCSASSLNNIKLVNSPQTHVLIRGCRFFDIGNLLIEAPGTSPNTDGIHIQSSQHVSIANAVIGTGDDCISIGDYTSNIYVSSVTCGPGHGVSIGSLGRRGNFVQVENIHVSNVQFKHTTNGARIKTWQVGKGYVRRITFEHLKFDSVKNPIIIDQNYCSIRGACKEMPTGVHISNVAYVGLSGTSSTDVAINLNCSRSVACTRIVLESIELMSANMDRQVTSSCLNAHGNAIGVVRPDPCLQS</sequence>
<keyword evidence="9 13" id="KW-0326">Glycosidase</keyword>
<evidence type="ECO:0000256" key="11">
    <source>
        <dbReference type="ARBA" id="ARBA00034074"/>
    </source>
</evidence>